<dbReference type="RefSeq" id="WP_048593325.1">
    <property type="nucleotide sequence ID" value="NZ_CVLB01000001.1"/>
</dbReference>
<sequence>MTKRLFFPALHTMLDDFRSFDEAFGSLYNNDEVRKLSHYNIEEDDKSYTIEIDMPGVRKEDLEIGIKENVLSIYAERKRVNKQKLIESSAENSENKENDNEVVVSKYEQSFNISTKGIDVENIEANLTDGVLKIVLPKKEEVKYEKKINIG</sequence>
<dbReference type="InterPro" id="IPR008978">
    <property type="entry name" value="HSP20-like_chaperone"/>
</dbReference>
<dbReference type="PROSITE" id="PS01031">
    <property type="entry name" value="SHSP"/>
    <property type="match status" value="1"/>
</dbReference>
<evidence type="ECO:0000313" key="5">
    <source>
        <dbReference type="EMBL" id="CRF31444.1"/>
    </source>
</evidence>
<organism evidence="5 6">
    <name type="scientific">Brachyspira suanatina</name>
    <dbReference type="NCBI Taxonomy" id="381802"/>
    <lineage>
        <taxon>Bacteria</taxon>
        <taxon>Pseudomonadati</taxon>
        <taxon>Spirochaetota</taxon>
        <taxon>Spirochaetia</taxon>
        <taxon>Brachyspirales</taxon>
        <taxon>Brachyspiraceae</taxon>
        <taxon>Brachyspira</taxon>
    </lineage>
</organism>
<dbReference type="AlphaFoldDB" id="A0A0G4K3B7"/>
<dbReference type="CDD" id="cd06464">
    <property type="entry name" value="ACD_sHsps-like"/>
    <property type="match status" value="1"/>
</dbReference>
<evidence type="ECO:0000313" key="6">
    <source>
        <dbReference type="Proteomes" id="UP000043763"/>
    </source>
</evidence>
<dbReference type="Pfam" id="PF00011">
    <property type="entry name" value="HSP20"/>
    <property type="match status" value="1"/>
</dbReference>
<proteinExistence type="inferred from homology"/>
<dbReference type="GO" id="GO:0009408">
    <property type="term" value="P:response to heat"/>
    <property type="evidence" value="ECO:0007669"/>
    <property type="project" value="InterPro"/>
</dbReference>
<comment type="similarity">
    <text evidence="2 3">Belongs to the small heat shock protein (HSP20) family.</text>
</comment>
<keyword evidence="1 5" id="KW-0346">Stress response</keyword>
<feature type="domain" description="SHSP" evidence="4">
    <location>
        <begin position="30"/>
        <end position="151"/>
    </location>
</feature>
<protein>
    <submittedName>
        <fullName evidence="5">Heat shock protein Hsp20</fullName>
    </submittedName>
</protein>
<dbReference type="Proteomes" id="UP000043763">
    <property type="component" value="Unassembled WGS sequence"/>
</dbReference>
<dbReference type="PANTHER" id="PTHR46733:SF4">
    <property type="entry name" value="HEAT SHOCK PROTEIN 21, CHLOROPLASTIC"/>
    <property type="match status" value="1"/>
</dbReference>
<dbReference type="Gene3D" id="2.60.40.790">
    <property type="match status" value="1"/>
</dbReference>
<keyword evidence="6" id="KW-1185">Reference proteome</keyword>
<name>A0A0G4K3B7_9SPIR</name>
<dbReference type="EMBL" id="CVLB01000001">
    <property type="protein sequence ID" value="CRF31444.1"/>
    <property type="molecule type" value="Genomic_DNA"/>
</dbReference>
<evidence type="ECO:0000259" key="4">
    <source>
        <dbReference type="PROSITE" id="PS01031"/>
    </source>
</evidence>
<accession>A0A0G4K3B7</accession>
<dbReference type="SUPFAM" id="SSF49764">
    <property type="entry name" value="HSP20-like chaperones"/>
    <property type="match status" value="1"/>
</dbReference>
<dbReference type="InterPro" id="IPR002068">
    <property type="entry name" value="A-crystallin/Hsp20_dom"/>
</dbReference>
<evidence type="ECO:0000256" key="3">
    <source>
        <dbReference type="RuleBase" id="RU003616"/>
    </source>
</evidence>
<evidence type="ECO:0000256" key="2">
    <source>
        <dbReference type="PROSITE-ProRule" id="PRU00285"/>
    </source>
</evidence>
<gene>
    <name evidence="5" type="ORF">BRSU_0130</name>
</gene>
<reference evidence="6" key="1">
    <citation type="submission" date="2015-04" db="EMBL/GenBank/DDBJ databases">
        <authorList>
            <person name="Mushtaq Mamoona"/>
        </authorList>
    </citation>
    <scope>NUCLEOTIDE SEQUENCE [LARGE SCALE GENOMIC DNA]</scope>
    <source>
        <strain evidence="6">AN4859/03</strain>
    </source>
</reference>
<dbReference type="InterPro" id="IPR044587">
    <property type="entry name" value="HSP21-like"/>
</dbReference>
<dbReference type="PANTHER" id="PTHR46733">
    <property type="entry name" value="26.5 KDA HEAT SHOCK PROTEIN, MITOCHONDRIAL"/>
    <property type="match status" value="1"/>
</dbReference>
<evidence type="ECO:0000256" key="1">
    <source>
        <dbReference type="ARBA" id="ARBA00023016"/>
    </source>
</evidence>